<dbReference type="EMBL" id="ABOX02000012">
    <property type="protein sequence ID" value="EEF61103.1"/>
    <property type="molecule type" value="Genomic_DNA"/>
</dbReference>
<dbReference type="Gene3D" id="3.30.530.20">
    <property type="match status" value="1"/>
</dbReference>
<reference evidence="4 5" key="1">
    <citation type="journal article" date="2011" name="J. Bacteriol.">
        <title>Genome sequence of 'Pedosphaera parvula' Ellin514, an aerobic Verrucomicrobial isolate from pasture soil.</title>
        <authorList>
            <person name="Kant R."/>
            <person name="van Passel M.W."/>
            <person name="Sangwan P."/>
            <person name="Palva A."/>
            <person name="Lucas S."/>
            <person name="Copeland A."/>
            <person name="Lapidus A."/>
            <person name="Glavina Del Rio T."/>
            <person name="Dalin E."/>
            <person name="Tice H."/>
            <person name="Bruce D."/>
            <person name="Goodwin L."/>
            <person name="Pitluck S."/>
            <person name="Chertkov O."/>
            <person name="Larimer F.W."/>
            <person name="Land M.L."/>
            <person name="Hauser L."/>
            <person name="Brettin T.S."/>
            <person name="Detter J.C."/>
            <person name="Han S."/>
            <person name="de Vos W.M."/>
            <person name="Janssen P.H."/>
            <person name="Smidt H."/>
        </authorList>
    </citation>
    <scope>NUCLEOTIDE SEQUENCE [LARGE SCALE GENOMIC DNA]</scope>
    <source>
        <strain evidence="4 5">Ellin514</strain>
    </source>
</reference>
<dbReference type="Pfam" id="PF03364">
    <property type="entry name" value="Polyketide_cyc"/>
    <property type="match status" value="1"/>
</dbReference>
<dbReference type="InterPro" id="IPR005031">
    <property type="entry name" value="COQ10_START"/>
</dbReference>
<dbReference type="STRING" id="320771.Cflav_PD3820"/>
<name>B9XGQ2_PEDPL</name>
<protein>
    <submittedName>
        <fullName evidence="4">Cyclase/dehydrase</fullName>
    </submittedName>
</protein>
<dbReference type="AlphaFoldDB" id="B9XGQ2"/>
<gene>
    <name evidence="4" type="ORF">Cflav_PD3820</name>
</gene>
<comment type="similarity">
    <text evidence="1">Belongs to the ribosome association toxin RatA family.</text>
</comment>
<evidence type="ECO:0000256" key="2">
    <source>
        <dbReference type="SAM" id="MobiDB-lite"/>
    </source>
</evidence>
<dbReference type="Proteomes" id="UP000003688">
    <property type="component" value="Unassembled WGS sequence"/>
</dbReference>
<feature type="domain" description="Coenzyme Q-binding protein COQ10 START" evidence="3">
    <location>
        <begin position="196"/>
        <end position="310"/>
    </location>
</feature>
<sequence length="356" mass="39709">MAAVQVGAGEYLSLSGFITPVDLTDIKAVFESRMGKVFEFENALILKRERNIMESFQVANNVDDATERLARRLGWFSIGLGLAEVLAPQGVGRLIGADEDQKGTLRAFGLREMASGFGILNQRRPQVWLWSRVAGDAMDLTFLLKQMGSANSKRNRLGVATAAVLGVTALDVICSQRVTRSRAKSGAIHVEKSITINRPPEELYNFWHNFESLPRFMNHLISVKETGENRWHWIAKGPARFNVEWDAEIVDEKPNEYIAWRSLEGADVDNAGAVHFEPAPGGRGTVIRAVMDYRPPAGILGARFAKLFGEEPEMQLNVDLHRFKQMMETGEIPTTSGQPAGRSRSTSWKFDDFIRT</sequence>
<evidence type="ECO:0000256" key="1">
    <source>
        <dbReference type="ARBA" id="ARBA00008918"/>
    </source>
</evidence>
<evidence type="ECO:0000259" key="3">
    <source>
        <dbReference type="Pfam" id="PF03364"/>
    </source>
</evidence>
<evidence type="ECO:0000313" key="4">
    <source>
        <dbReference type="EMBL" id="EEF61103.1"/>
    </source>
</evidence>
<feature type="region of interest" description="Disordered" evidence="2">
    <location>
        <begin position="330"/>
        <end position="356"/>
    </location>
</feature>
<dbReference type="InterPro" id="IPR023393">
    <property type="entry name" value="START-like_dom_sf"/>
</dbReference>
<dbReference type="PANTHER" id="PTHR33824:SF7">
    <property type="entry name" value="POLYKETIDE CYCLASE_DEHYDRASE AND LIPID TRANSPORT SUPERFAMILY PROTEIN"/>
    <property type="match status" value="1"/>
</dbReference>
<dbReference type="PANTHER" id="PTHR33824">
    <property type="entry name" value="POLYKETIDE CYCLASE/DEHYDRASE AND LIPID TRANSPORT SUPERFAMILY PROTEIN"/>
    <property type="match status" value="1"/>
</dbReference>
<feature type="compositionally biased region" description="Polar residues" evidence="2">
    <location>
        <begin position="332"/>
        <end position="348"/>
    </location>
</feature>
<evidence type="ECO:0000313" key="5">
    <source>
        <dbReference type="Proteomes" id="UP000003688"/>
    </source>
</evidence>
<proteinExistence type="inferred from homology"/>
<dbReference type="CDD" id="cd07817">
    <property type="entry name" value="SRPBCC_8"/>
    <property type="match status" value="1"/>
</dbReference>
<organism evidence="4 5">
    <name type="scientific">Pedosphaera parvula (strain Ellin514)</name>
    <dbReference type="NCBI Taxonomy" id="320771"/>
    <lineage>
        <taxon>Bacteria</taxon>
        <taxon>Pseudomonadati</taxon>
        <taxon>Verrucomicrobiota</taxon>
        <taxon>Pedosphaerae</taxon>
        <taxon>Pedosphaerales</taxon>
        <taxon>Pedosphaeraceae</taxon>
        <taxon>Pedosphaera</taxon>
    </lineage>
</organism>
<comment type="caution">
    <text evidence="4">The sequence shown here is derived from an EMBL/GenBank/DDBJ whole genome shotgun (WGS) entry which is preliminary data.</text>
</comment>
<accession>B9XGQ2</accession>
<dbReference type="SUPFAM" id="SSF55961">
    <property type="entry name" value="Bet v1-like"/>
    <property type="match status" value="1"/>
</dbReference>
<dbReference type="InterPro" id="IPR047137">
    <property type="entry name" value="ORF3"/>
</dbReference>
<keyword evidence="5" id="KW-1185">Reference proteome</keyword>